<accession>A0ABZ2KKM2</accession>
<evidence type="ECO:0000313" key="1">
    <source>
        <dbReference type="EMBL" id="WXA97524.1"/>
    </source>
</evidence>
<sequence length="155" mass="16908">MDVFLLRASLPHDESVAEAHRYLSPEGRRIVRALGNKVRLDDEPSFDVIVSSPQPTALQTAELFADRVDYVGVIEVLASLSSRVPPEIIVPSLLQRGNTIAIVADEPVLSSLGAFLIGRPTFPPLLHAQVSVIRDRQPAWCLRPGEIAKSLLLVA</sequence>
<dbReference type="SUPFAM" id="SSF53254">
    <property type="entry name" value="Phosphoglycerate mutase-like"/>
    <property type="match status" value="1"/>
</dbReference>
<evidence type="ECO:0000313" key="2">
    <source>
        <dbReference type="Proteomes" id="UP001379533"/>
    </source>
</evidence>
<reference evidence="1 2" key="1">
    <citation type="submission" date="2021-12" db="EMBL/GenBank/DDBJ databases">
        <title>Discovery of the Pendulisporaceae a myxobacterial family with distinct sporulation behavior and unique specialized metabolism.</title>
        <authorList>
            <person name="Garcia R."/>
            <person name="Popoff A."/>
            <person name="Bader C.D."/>
            <person name="Loehr J."/>
            <person name="Walesch S."/>
            <person name="Walt C."/>
            <person name="Boldt J."/>
            <person name="Bunk B."/>
            <person name="Haeckl F.J.F.P.J."/>
            <person name="Gunesch A.P."/>
            <person name="Birkelbach J."/>
            <person name="Nuebel U."/>
            <person name="Pietschmann T."/>
            <person name="Bach T."/>
            <person name="Mueller R."/>
        </authorList>
    </citation>
    <scope>NUCLEOTIDE SEQUENCE [LARGE SCALE GENOMIC DNA]</scope>
    <source>
        <strain evidence="1 2">MSr12523</strain>
    </source>
</reference>
<dbReference type="Gene3D" id="3.40.50.1240">
    <property type="entry name" value="Phosphoglycerate mutase-like"/>
    <property type="match status" value="1"/>
</dbReference>
<dbReference type="InterPro" id="IPR029033">
    <property type="entry name" value="His_PPase_superfam"/>
</dbReference>
<protein>
    <submittedName>
        <fullName evidence="1">Histidine phosphatase family protein</fullName>
    </submittedName>
</protein>
<dbReference type="Proteomes" id="UP001379533">
    <property type="component" value="Chromosome"/>
</dbReference>
<name>A0ABZ2KKM2_9BACT</name>
<dbReference type="RefSeq" id="WP_394848146.1">
    <property type="nucleotide sequence ID" value="NZ_CP089982.1"/>
</dbReference>
<gene>
    <name evidence="1" type="ORF">LZC95_11855</name>
</gene>
<dbReference type="CDD" id="cd07040">
    <property type="entry name" value="HP"/>
    <property type="match status" value="1"/>
</dbReference>
<organism evidence="1 2">
    <name type="scientific">Pendulispora brunnea</name>
    <dbReference type="NCBI Taxonomy" id="2905690"/>
    <lineage>
        <taxon>Bacteria</taxon>
        <taxon>Pseudomonadati</taxon>
        <taxon>Myxococcota</taxon>
        <taxon>Myxococcia</taxon>
        <taxon>Myxococcales</taxon>
        <taxon>Sorangiineae</taxon>
        <taxon>Pendulisporaceae</taxon>
        <taxon>Pendulispora</taxon>
    </lineage>
</organism>
<dbReference type="EMBL" id="CP089982">
    <property type="protein sequence ID" value="WXA97524.1"/>
    <property type="molecule type" value="Genomic_DNA"/>
</dbReference>
<proteinExistence type="predicted"/>
<keyword evidence="2" id="KW-1185">Reference proteome</keyword>